<reference evidence="3 4" key="1">
    <citation type="submission" date="2017-09" db="EMBL/GenBank/DDBJ databases">
        <authorList>
            <consortium name="International Durum Wheat Genome Sequencing Consortium (IDWGSC)"/>
            <person name="Milanesi L."/>
        </authorList>
    </citation>
    <scope>NUCLEOTIDE SEQUENCE [LARGE SCALE GENOMIC DNA]</scope>
    <source>
        <strain evidence="4">cv. Svevo</strain>
    </source>
</reference>
<keyword evidence="2" id="KW-0732">Signal</keyword>
<name>A0A9R0SPG8_TRITD</name>
<feature type="chain" id="PRO_5040375422" evidence="2">
    <location>
        <begin position="26"/>
        <end position="157"/>
    </location>
</feature>
<keyword evidence="4" id="KW-1185">Reference proteome</keyword>
<evidence type="ECO:0000256" key="2">
    <source>
        <dbReference type="SAM" id="SignalP"/>
    </source>
</evidence>
<proteinExistence type="predicted"/>
<evidence type="ECO:0000313" key="3">
    <source>
        <dbReference type="EMBL" id="VAH98949.1"/>
    </source>
</evidence>
<dbReference type="Proteomes" id="UP000324705">
    <property type="component" value="Chromosome 4A"/>
</dbReference>
<sequence>MASAGSVGLALMAAVLAMLVLPSSGHCLSPSPGPAQAPPVPAPSPPSAPAPAPAPWDPPCSESRRHHCYSVTYPACYSACRASSKCTECEQYVALCGKCKAAEKDKCTANCPSGGCDCDGAAQSACGNDCDAQACNRCAYGKDKQCHMGCWGECSKC</sequence>
<feature type="signal peptide" evidence="2">
    <location>
        <begin position="1"/>
        <end position="25"/>
    </location>
</feature>
<accession>A0A9R0SPG8</accession>
<protein>
    <submittedName>
        <fullName evidence="3">Uncharacterized protein</fullName>
    </submittedName>
</protein>
<evidence type="ECO:0000313" key="4">
    <source>
        <dbReference type="Proteomes" id="UP000324705"/>
    </source>
</evidence>
<dbReference type="OMA" id="CRASSKC"/>
<feature type="region of interest" description="Disordered" evidence="1">
    <location>
        <begin position="30"/>
        <end position="62"/>
    </location>
</feature>
<organism evidence="3 4">
    <name type="scientific">Triticum turgidum subsp. durum</name>
    <name type="common">Durum wheat</name>
    <name type="synonym">Triticum durum</name>
    <dbReference type="NCBI Taxonomy" id="4567"/>
    <lineage>
        <taxon>Eukaryota</taxon>
        <taxon>Viridiplantae</taxon>
        <taxon>Streptophyta</taxon>
        <taxon>Embryophyta</taxon>
        <taxon>Tracheophyta</taxon>
        <taxon>Spermatophyta</taxon>
        <taxon>Magnoliopsida</taxon>
        <taxon>Liliopsida</taxon>
        <taxon>Poales</taxon>
        <taxon>Poaceae</taxon>
        <taxon>BOP clade</taxon>
        <taxon>Pooideae</taxon>
        <taxon>Triticodae</taxon>
        <taxon>Triticeae</taxon>
        <taxon>Triticinae</taxon>
        <taxon>Triticum</taxon>
    </lineage>
</organism>
<evidence type="ECO:0000256" key="1">
    <source>
        <dbReference type="SAM" id="MobiDB-lite"/>
    </source>
</evidence>
<dbReference type="EMBL" id="LT934117">
    <property type="protein sequence ID" value="VAH98949.1"/>
    <property type="molecule type" value="Genomic_DNA"/>
</dbReference>
<gene>
    <name evidence="3" type="ORF">TRITD_4Av1G249920</name>
</gene>
<feature type="compositionally biased region" description="Pro residues" evidence="1">
    <location>
        <begin position="31"/>
        <end position="58"/>
    </location>
</feature>
<dbReference type="AlphaFoldDB" id="A0A9R0SPG8"/>
<dbReference type="Gramene" id="TRITD4Av1G249920.1">
    <property type="protein sequence ID" value="TRITD4Av1G249920.1"/>
    <property type="gene ID" value="TRITD4Av1G249920"/>
</dbReference>